<dbReference type="Gene3D" id="3.40.1440.10">
    <property type="entry name" value="GIY-YIG endonuclease"/>
    <property type="match status" value="1"/>
</dbReference>
<reference evidence="3 4" key="1">
    <citation type="journal article" date="2016" name="Nat. Commun.">
        <title>Thousands of microbial genomes shed light on interconnected biogeochemical processes in an aquifer system.</title>
        <authorList>
            <person name="Anantharaman K."/>
            <person name="Brown C.T."/>
            <person name="Hug L.A."/>
            <person name="Sharon I."/>
            <person name="Castelle C.J."/>
            <person name="Probst A.J."/>
            <person name="Thomas B.C."/>
            <person name="Singh A."/>
            <person name="Wilkins M.J."/>
            <person name="Karaoz U."/>
            <person name="Brodie E.L."/>
            <person name="Williams K.H."/>
            <person name="Hubbard S.S."/>
            <person name="Banfield J.F."/>
        </authorList>
    </citation>
    <scope>NUCLEOTIDE SEQUENCE [LARGE SCALE GENOMIC DNA]</scope>
</reference>
<dbReference type="InterPro" id="IPR035901">
    <property type="entry name" value="GIY-YIG_endonuc_sf"/>
</dbReference>
<name>A0A1F5ZH70_9BACT</name>
<accession>A0A1F5ZH70</accession>
<dbReference type="PROSITE" id="PS50164">
    <property type="entry name" value="GIY_YIG"/>
    <property type="match status" value="1"/>
</dbReference>
<dbReference type="AlphaFoldDB" id="A0A1F5ZH70"/>
<dbReference type="PANTHER" id="PTHR34477:SF1">
    <property type="entry name" value="UPF0213 PROTEIN YHBQ"/>
    <property type="match status" value="1"/>
</dbReference>
<protein>
    <recommendedName>
        <fullName evidence="2">GIY-YIG domain-containing protein</fullName>
    </recommendedName>
</protein>
<comment type="similarity">
    <text evidence="1">Belongs to the UPF0213 family.</text>
</comment>
<dbReference type="SUPFAM" id="SSF82771">
    <property type="entry name" value="GIY-YIG endonuclease"/>
    <property type="match status" value="1"/>
</dbReference>
<evidence type="ECO:0000313" key="3">
    <source>
        <dbReference type="EMBL" id="OGG11664.1"/>
    </source>
</evidence>
<dbReference type="EMBL" id="MFIZ01000020">
    <property type="protein sequence ID" value="OGG11664.1"/>
    <property type="molecule type" value="Genomic_DNA"/>
</dbReference>
<evidence type="ECO:0000256" key="1">
    <source>
        <dbReference type="ARBA" id="ARBA00007435"/>
    </source>
</evidence>
<proteinExistence type="inferred from homology"/>
<dbReference type="CDD" id="cd10449">
    <property type="entry name" value="GIY-YIG_SLX1_like"/>
    <property type="match status" value="1"/>
</dbReference>
<sequence length="84" mass="9897">MPSTYILRSKKDGRYYIGSTDNLKNRLLQHNNGQSRYTKGRGPFIIVYREDYQTRSEAKKREYYLKSLKSRTAIEKIVKSAAFV</sequence>
<dbReference type="SMART" id="SM00465">
    <property type="entry name" value="GIYc"/>
    <property type="match status" value="1"/>
</dbReference>
<evidence type="ECO:0000313" key="4">
    <source>
        <dbReference type="Proteomes" id="UP000177268"/>
    </source>
</evidence>
<gene>
    <name evidence="3" type="ORF">A2Z00_00005</name>
</gene>
<organism evidence="3 4">
    <name type="scientific">Candidatus Gottesmanbacteria bacterium RBG_13_45_10</name>
    <dbReference type="NCBI Taxonomy" id="1798370"/>
    <lineage>
        <taxon>Bacteria</taxon>
        <taxon>Candidatus Gottesmaniibacteriota</taxon>
    </lineage>
</organism>
<dbReference type="PANTHER" id="PTHR34477">
    <property type="entry name" value="UPF0213 PROTEIN YHBQ"/>
    <property type="match status" value="1"/>
</dbReference>
<dbReference type="InterPro" id="IPR000305">
    <property type="entry name" value="GIY-YIG_endonuc"/>
</dbReference>
<evidence type="ECO:0000259" key="2">
    <source>
        <dbReference type="PROSITE" id="PS50164"/>
    </source>
</evidence>
<dbReference type="Pfam" id="PF01541">
    <property type="entry name" value="GIY-YIG"/>
    <property type="match status" value="1"/>
</dbReference>
<feature type="domain" description="GIY-YIG" evidence="2">
    <location>
        <begin position="1"/>
        <end position="76"/>
    </location>
</feature>
<dbReference type="InterPro" id="IPR050190">
    <property type="entry name" value="UPF0213_domain"/>
</dbReference>
<dbReference type="Proteomes" id="UP000177268">
    <property type="component" value="Unassembled WGS sequence"/>
</dbReference>
<comment type="caution">
    <text evidence="3">The sequence shown here is derived from an EMBL/GenBank/DDBJ whole genome shotgun (WGS) entry which is preliminary data.</text>
</comment>